<feature type="compositionally biased region" description="Low complexity" evidence="1">
    <location>
        <begin position="105"/>
        <end position="140"/>
    </location>
</feature>
<organism evidence="2">
    <name type="scientific">Tanacetum cinerariifolium</name>
    <name type="common">Dalmatian daisy</name>
    <name type="synonym">Chrysanthemum cinerariifolium</name>
    <dbReference type="NCBI Taxonomy" id="118510"/>
    <lineage>
        <taxon>Eukaryota</taxon>
        <taxon>Viridiplantae</taxon>
        <taxon>Streptophyta</taxon>
        <taxon>Embryophyta</taxon>
        <taxon>Tracheophyta</taxon>
        <taxon>Spermatophyta</taxon>
        <taxon>Magnoliopsida</taxon>
        <taxon>eudicotyledons</taxon>
        <taxon>Gunneridae</taxon>
        <taxon>Pentapetalae</taxon>
        <taxon>asterids</taxon>
        <taxon>campanulids</taxon>
        <taxon>Asterales</taxon>
        <taxon>Asteraceae</taxon>
        <taxon>Asteroideae</taxon>
        <taxon>Anthemideae</taxon>
        <taxon>Anthemidinae</taxon>
        <taxon>Tanacetum</taxon>
    </lineage>
</organism>
<reference evidence="2" key="1">
    <citation type="journal article" date="2019" name="Sci. Rep.">
        <title>Draft genome of Tanacetum cinerariifolium, the natural source of mosquito coil.</title>
        <authorList>
            <person name="Yamashiro T."/>
            <person name="Shiraishi A."/>
            <person name="Satake H."/>
            <person name="Nakayama K."/>
        </authorList>
    </citation>
    <scope>NUCLEOTIDE SEQUENCE</scope>
</reference>
<dbReference type="AlphaFoldDB" id="A0A699RSK5"/>
<comment type="caution">
    <text evidence="2">The sequence shown here is derived from an EMBL/GenBank/DDBJ whole genome shotgun (WGS) entry which is preliminary data.</text>
</comment>
<proteinExistence type="predicted"/>
<protein>
    <submittedName>
        <fullName evidence="2">Uncharacterized protein</fullName>
    </submittedName>
</protein>
<feature type="region of interest" description="Disordered" evidence="1">
    <location>
        <begin position="105"/>
        <end position="154"/>
    </location>
</feature>
<feature type="non-terminal residue" evidence="2">
    <location>
        <position position="175"/>
    </location>
</feature>
<name>A0A699RSK5_TANCI</name>
<accession>A0A699RSK5</accession>
<gene>
    <name evidence="2" type="ORF">Tci_861590</name>
</gene>
<sequence>MLARYQATLHPEGIGGTKLVIKYKKFLLTNAPSKAEVLLYLLQLPFKATLPKAKLVESHFRKKSAVVPLPQSKQLTLYHYHSMRLITICAGALLLVPFAGHAQTKPTPKKPATAAPAAKPTAAKPAAAPAATPVATEPAADGAATEQAPIALAPVTPAADPNALKIKADLNPISH</sequence>
<dbReference type="EMBL" id="BKCJ011121843">
    <property type="protein sequence ID" value="GFC89620.1"/>
    <property type="molecule type" value="Genomic_DNA"/>
</dbReference>
<evidence type="ECO:0000256" key="1">
    <source>
        <dbReference type="SAM" id="MobiDB-lite"/>
    </source>
</evidence>
<evidence type="ECO:0000313" key="2">
    <source>
        <dbReference type="EMBL" id="GFC89620.1"/>
    </source>
</evidence>